<dbReference type="RefSeq" id="WP_010030515.1">
    <property type="nucleotide sequence ID" value="NC_007880.1"/>
</dbReference>
<sequence length="53" mass="6339">MRILSVQDMAKIVQKHGFNNFITDLVEYTKQDFIRGVNLINRHDMQHMYQVVC</sequence>
<keyword evidence="1" id="KW-0456">Lyase</keyword>
<dbReference type="GO" id="GO:0008473">
    <property type="term" value="F:ornithine cyclodeaminase activity"/>
    <property type="evidence" value="ECO:0007669"/>
    <property type="project" value="UniProtKB-EC"/>
</dbReference>
<gene>
    <name evidence="1" type="ORF">AW21_1452</name>
</gene>
<reference evidence="1 2" key="1">
    <citation type="journal article" date="2015" name="Genome Announc.">
        <title>Genome sequencing of 18 francisella strains to aid in assay development and testing.</title>
        <authorList>
            <person name="Johnson S.L."/>
            <person name="Daligault H.E."/>
            <person name="Davenport K.W."/>
            <person name="Coyne S.R."/>
            <person name="Frey K.G."/>
            <person name="Koroleva G.I."/>
            <person name="Broomall S.M."/>
            <person name="Bishop-Lilly K.A."/>
            <person name="Bruce D.C."/>
            <person name="Chertkov O."/>
            <person name="Freitas T."/>
            <person name="Jaissle J."/>
            <person name="Ladner J.T."/>
            <person name="Rosenzweig C.N."/>
            <person name="Gibbons H.S."/>
            <person name="Palacios G.F."/>
            <person name="Redden C.L."/>
            <person name="Xu Y."/>
            <person name="Minogue T.D."/>
            <person name="Chain P.S."/>
        </authorList>
    </citation>
    <scope>NUCLEOTIDE SEQUENCE [LARGE SCALE GENOMIC DNA]</scope>
    <source>
        <strain evidence="1 2">LVS</strain>
    </source>
</reference>
<accession>A0AAI8BHL4</accession>
<dbReference type="Proteomes" id="UP000031874">
    <property type="component" value="Chromosome"/>
</dbReference>
<dbReference type="AlphaFoldDB" id="A0AAI8BHL4"/>
<dbReference type="EC" id="4.3.1.12" evidence="1"/>
<name>A0AAI8BHL4_FRATH</name>
<protein>
    <submittedName>
        <fullName evidence="1">Ornithine cyclodeaminase domain protein</fullName>
        <ecNumber evidence="1">4.3.1.12</ecNumber>
    </submittedName>
</protein>
<evidence type="ECO:0000313" key="1">
    <source>
        <dbReference type="EMBL" id="AJI59190.1"/>
    </source>
</evidence>
<evidence type="ECO:0000313" key="2">
    <source>
        <dbReference type="Proteomes" id="UP000031874"/>
    </source>
</evidence>
<dbReference type="EMBL" id="CP009694">
    <property type="protein sequence ID" value="AJI59190.1"/>
    <property type="molecule type" value="Genomic_DNA"/>
</dbReference>
<organism evidence="1 2">
    <name type="scientific">Francisella tularensis subsp. holarctica (strain LVS)</name>
    <dbReference type="NCBI Taxonomy" id="376619"/>
    <lineage>
        <taxon>Bacteria</taxon>
        <taxon>Pseudomonadati</taxon>
        <taxon>Pseudomonadota</taxon>
        <taxon>Gammaproteobacteria</taxon>
        <taxon>Thiotrichales</taxon>
        <taxon>Francisellaceae</taxon>
        <taxon>Francisella</taxon>
    </lineage>
</organism>
<proteinExistence type="predicted"/>